<reference evidence="1 2" key="1">
    <citation type="journal article" date="2015" name="MBio">
        <title>Genome-Resolved Metagenomic Analysis Reveals Roles for Candidate Phyla and Other Microbial Community Members in Biogeochemical Transformations in Oil Reservoirs.</title>
        <authorList>
            <person name="Hu P."/>
            <person name="Tom L."/>
            <person name="Singh A."/>
            <person name="Thomas B.C."/>
            <person name="Baker B.J."/>
            <person name="Piceno Y.M."/>
            <person name="Andersen G.L."/>
            <person name="Banfield J.F."/>
        </authorList>
    </citation>
    <scope>NUCLEOTIDE SEQUENCE [LARGE SCALE GENOMIC DNA]</scope>
    <source>
        <strain evidence="1">46_26</strain>
    </source>
</reference>
<sequence length="50" mass="6053">GERKAVVEMRKFLAGYTKDLKGARRFREKVMKIEKVQILKEMFYNFIKEV</sequence>
<organism evidence="1 2">
    <name type="scientific">Thermotoga petrophila</name>
    <dbReference type="NCBI Taxonomy" id="93929"/>
    <lineage>
        <taxon>Bacteria</taxon>
        <taxon>Thermotogati</taxon>
        <taxon>Thermotogota</taxon>
        <taxon>Thermotogae</taxon>
        <taxon>Thermotogales</taxon>
        <taxon>Thermotogaceae</taxon>
        <taxon>Thermotoga</taxon>
    </lineage>
</organism>
<protein>
    <submittedName>
        <fullName evidence="1">tRNA-dihydrouridine synthase</fullName>
    </submittedName>
</protein>
<dbReference type="EMBL" id="LGFG01000063">
    <property type="protein sequence ID" value="KUK23014.1"/>
    <property type="molecule type" value="Genomic_DNA"/>
</dbReference>
<evidence type="ECO:0000313" key="2">
    <source>
        <dbReference type="Proteomes" id="UP000058636"/>
    </source>
</evidence>
<proteinExistence type="predicted"/>
<dbReference type="InterPro" id="IPR024036">
    <property type="entry name" value="tRNA-dHydroUridine_Synthase_C"/>
</dbReference>
<evidence type="ECO:0000313" key="1">
    <source>
        <dbReference type="EMBL" id="KUK23014.1"/>
    </source>
</evidence>
<comment type="caution">
    <text evidence="1">The sequence shown here is derived from an EMBL/GenBank/DDBJ whole genome shotgun (WGS) entry which is preliminary data.</text>
</comment>
<dbReference type="Gene3D" id="1.10.1200.80">
    <property type="entry name" value="Putative flavin oxidoreducatase, domain 2"/>
    <property type="match status" value="1"/>
</dbReference>
<dbReference type="PATRIC" id="fig|93930.3.peg.1733"/>
<dbReference type="GO" id="GO:0016491">
    <property type="term" value="F:oxidoreductase activity"/>
    <property type="evidence" value="ECO:0007669"/>
    <property type="project" value="InterPro"/>
</dbReference>
<name>A0A101EQY6_9THEM</name>
<feature type="non-terminal residue" evidence="1">
    <location>
        <position position="1"/>
    </location>
</feature>
<dbReference type="AlphaFoldDB" id="A0A101EQY6"/>
<dbReference type="Proteomes" id="UP000058636">
    <property type="component" value="Unassembled WGS sequence"/>
</dbReference>
<accession>A0A101EQY6</accession>
<gene>
    <name evidence="1" type="ORF">XD57_0879</name>
</gene>